<keyword evidence="1 4" id="KW-0689">Ribosomal protein</keyword>
<dbReference type="InterPro" id="IPR000206">
    <property type="entry name" value="Ribosomal_bL12"/>
</dbReference>
<dbReference type="GO" id="GO:0006412">
    <property type="term" value="P:translation"/>
    <property type="evidence" value="ECO:0007669"/>
    <property type="project" value="InterPro"/>
</dbReference>
<dbReference type="GO" id="GO:0003735">
    <property type="term" value="F:structural constituent of ribosome"/>
    <property type="evidence" value="ECO:0007669"/>
    <property type="project" value="InterPro"/>
</dbReference>
<proteinExistence type="predicted"/>
<feature type="domain" description="Large ribosomal subunit protein bL12 C-terminal" evidence="3">
    <location>
        <begin position="119"/>
        <end position="185"/>
    </location>
</feature>
<keyword evidence="2" id="KW-0687">Ribonucleoprotein</keyword>
<dbReference type="SUPFAM" id="SSF54736">
    <property type="entry name" value="ClpS-like"/>
    <property type="match status" value="1"/>
</dbReference>
<dbReference type="PANTHER" id="PTHR45987">
    <property type="entry name" value="39S RIBOSOMAL PROTEIN L12"/>
    <property type="match status" value="1"/>
</dbReference>
<dbReference type="CDD" id="cd00387">
    <property type="entry name" value="Ribosomal_L7_L12"/>
    <property type="match status" value="1"/>
</dbReference>
<reference evidence="4 5" key="1">
    <citation type="journal article" date="2021" name="MBio">
        <title>A New Model Trypanosomatid, Novymonas esmeraldas: Genomic Perception of Its 'Candidatus Pandoraea novymonadis' Endosymbiont.</title>
        <authorList>
            <person name="Zakharova A."/>
            <person name="Saura A."/>
            <person name="Butenko A."/>
            <person name="Podesvova L."/>
            <person name="Warmusova S."/>
            <person name="Kostygov A.Y."/>
            <person name="Nenarokova A."/>
            <person name="Lukes J."/>
            <person name="Opperdoes F.R."/>
            <person name="Yurchenko V."/>
        </authorList>
    </citation>
    <scope>NUCLEOTIDE SEQUENCE [LARGE SCALE GENOMIC DNA]</scope>
    <source>
        <strain evidence="4 5">E262AT.01</strain>
    </source>
</reference>
<dbReference type="AlphaFoldDB" id="A0AAW0EQS9"/>
<evidence type="ECO:0000313" key="5">
    <source>
        <dbReference type="Proteomes" id="UP001430356"/>
    </source>
</evidence>
<dbReference type="PANTHER" id="PTHR45987:SF2">
    <property type="entry name" value="60S RIBOSOMAL PROTEIN-LIKE"/>
    <property type="match status" value="1"/>
</dbReference>
<dbReference type="GO" id="GO:1990904">
    <property type="term" value="C:ribonucleoprotein complex"/>
    <property type="evidence" value="ECO:0007669"/>
    <property type="project" value="UniProtKB-KW"/>
</dbReference>
<organism evidence="4 5">
    <name type="scientific">Novymonas esmeraldas</name>
    <dbReference type="NCBI Taxonomy" id="1808958"/>
    <lineage>
        <taxon>Eukaryota</taxon>
        <taxon>Discoba</taxon>
        <taxon>Euglenozoa</taxon>
        <taxon>Kinetoplastea</taxon>
        <taxon>Metakinetoplastina</taxon>
        <taxon>Trypanosomatida</taxon>
        <taxon>Trypanosomatidae</taxon>
        <taxon>Novymonas</taxon>
    </lineage>
</organism>
<evidence type="ECO:0000313" key="4">
    <source>
        <dbReference type="EMBL" id="KAK7196006.1"/>
    </source>
</evidence>
<dbReference type="GO" id="GO:0003729">
    <property type="term" value="F:mRNA binding"/>
    <property type="evidence" value="ECO:0007669"/>
    <property type="project" value="TreeGrafter"/>
</dbReference>
<evidence type="ECO:0000256" key="2">
    <source>
        <dbReference type="ARBA" id="ARBA00023274"/>
    </source>
</evidence>
<name>A0AAW0EQS9_9TRYP</name>
<keyword evidence="5" id="KW-1185">Reference proteome</keyword>
<dbReference type="Pfam" id="PF00542">
    <property type="entry name" value="Ribosomal_L12"/>
    <property type="match status" value="1"/>
</dbReference>
<accession>A0AAW0EQS9</accession>
<dbReference type="EMBL" id="JAECZO010000066">
    <property type="protein sequence ID" value="KAK7196006.1"/>
    <property type="molecule type" value="Genomic_DNA"/>
</dbReference>
<gene>
    <name evidence="4" type="ORF">NESM_000533900</name>
</gene>
<dbReference type="InterPro" id="IPR014719">
    <property type="entry name" value="Ribosomal_bL12_C/ClpS-like"/>
</dbReference>
<sequence length="186" mass="19541">MRRVLVASGLVSRCTVAHRRCSAKPAGGNAKLDDLAATYAQLTLKEVSDLQRLIFKKLGHSDDFYEKALLRGLGGGGGGGAVMMAPAAAAAAAAPAADAAADGADTAKVEKKKVEKLTFDVKLEKYAPEIKTKLIKELRSVTTLSIADAKKAVEKCPGLVATNMSKADAEKLKDLYEKLGAKVELI</sequence>
<evidence type="ECO:0000259" key="3">
    <source>
        <dbReference type="Pfam" id="PF00542"/>
    </source>
</evidence>
<dbReference type="Gene3D" id="3.30.1390.10">
    <property type="match status" value="1"/>
</dbReference>
<dbReference type="GO" id="GO:0005840">
    <property type="term" value="C:ribosome"/>
    <property type="evidence" value="ECO:0007669"/>
    <property type="project" value="UniProtKB-KW"/>
</dbReference>
<dbReference type="InterPro" id="IPR013823">
    <property type="entry name" value="Ribosomal_bL12_C"/>
</dbReference>
<dbReference type="Proteomes" id="UP001430356">
    <property type="component" value="Unassembled WGS sequence"/>
</dbReference>
<comment type="caution">
    <text evidence="4">The sequence shown here is derived from an EMBL/GenBank/DDBJ whole genome shotgun (WGS) entry which is preliminary data.</text>
</comment>
<evidence type="ECO:0000256" key="1">
    <source>
        <dbReference type="ARBA" id="ARBA00022980"/>
    </source>
</evidence>
<protein>
    <submittedName>
        <fullName evidence="4">60S ribosomal protein</fullName>
    </submittedName>
</protein>